<dbReference type="AlphaFoldDB" id="A0A150IZ60"/>
<dbReference type="PROSITE" id="PS51186">
    <property type="entry name" value="GNAT"/>
    <property type="match status" value="1"/>
</dbReference>
<dbReference type="InterPro" id="IPR006464">
    <property type="entry name" value="AcTrfase_RimI/Ard1"/>
</dbReference>
<dbReference type="Gene3D" id="3.40.630.30">
    <property type="match status" value="1"/>
</dbReference>
<name>A0A150IZ60_9EURY</name>
<comment type="caution">
    <text evidence="5">The sequence shown here is derived from an EMBL/GenBank/DDBJ whole genome shotgun (WGS) entry which is preliminary data.</text>
</comment>
<dbReference type="GO" id="GO:0031417">
    <property type="term" value="C:NatC complex"/>
    <property type="evidence" value="ECO:0007669"/>
    <property type="project" value="TreeGrafter"/>
</dbReference>
<dbReference type="EC" id="2.3.1.-" evidence="5"/>
<feature type="domain" description="N-acetyltransferase" evidence="4">
    <location>
        <begin position="1"/>
        <end position="144"/>
    </location>
</feature>
<dbReference type="PIRSF" id="PIRSF037663">
    <property type="entry name" value="Acetyltransf_GNAT_prd"/>
    <property type="match status" value="1"/>
</dbReference>
<reference evidence="5 6" key="1">
    <citation type="journal article" date="2016" name="ISME J.">
        <title>Chasing the elusive Euryarchaeota class WSA2: genomes reveal a uniquely fastidious methyl-reducing methanogen.</title>
        <authorList>
            <person name="Nobu M.K."/>
            <person name="Narihiro T."/>
            <person name="Kuroda K."/>
            <person name="Mei R."/>
            <person name="Liu W.T."/>
        </authorList>
    </citation>
    <scope>NUCLEOTIDE SEQUENCE [LARGE SCALE GENOMIC DNA]</scope>
    <source>
        <strain evidence="5">U1lsi0528_Bin055</strain>
    </source>
</reference>
<proteinExistence type="inferred from homology"/>
<evidence type="ECO:0000313" key="6">
    <source>
        <dbReference type="Proteomes" id="UP000075398"/>
    </source>
</evidence>
<dbReference type="GO" id="GO:0004596">
    <property type="term" value="F:protein-N-terminal amino-acid acetyltransferase activity"/>
    <property type="evidence" value="ECO:0007669"/>
    <property type="project" value="InterPro"/>
</dbReference>
<keyword evidence="1 5" id="KW-0808">Transferase</keyword>
<evidence type="ECO:0000256" key="2">
    <source>
        <dbReference type="ARBA" id="ARBA00023315"/>
    </source>
</evidence>
<protein>
    <submittedName>
        <fullName evidence="5">Putative N-acetyltransferase</fullName>
        <ecNumber evidence="5">2.3.1.-</ecNumber>
    </submittedName>
</protein>
<dbReference type="InterPro" id="IPR017255">
    <property type="entry name" value="AcTrfase_GNAT_prd"/>
</dbReference>
<dbReference type="NCBIfam" id="TIGR01575">
    <property type="entry name" value="rimI"/>
    <property type="match status" value="1"/>
</dbReference>
<gene>
    <name evidence="5" type="ORF">AMQ22_01502</name>
</gene>
<dbReference type="InterPro" id="IPR000182">
    <property type="entry name" value="GNAT_dom"/>
</dbReference>
<accession>A0A150IZ60</accession>
<dbReference type="Proteomes" id="UP000075398">
    <property type="component" value="Unassembled WGS sequence"/>
</dbReference>
<dbReference type="PANTHER" id="PTHR45896:SF1">
    <property type="entry name" value="N-ALPHA-ACETYLTRANSFERASE 30"/>
    <property type="match status" value="1"/>
</dbReference>
<dbReference type="InterPro" id="IPR044542">
    <property type="entry name" value="NAA30-like"/>
</dbReference>
<organism evidence="5 6">
    <name type="scientific">Candidatus Methanofastidiosum methylothiophilum</name>
    <dbReference type="NCBI Taxonomy" id="1705564"/>
    <lineage>
        <taxon>Archaea</taxon>
        <taxon>Methanobacteriati</taxon>
        <taxon>Methanobacteriota</taxon>
        <taxon>Stenosarchaea group</taxon>
        <taxon>Candidatus Methanofastidiosia</taxon>
        <taxon>Candidatus Methanofastidiosales</taxon>
        <taxon>Candidatus Methanofastidiosaceae</taxon>
        <taxon>Candidatus Methanofastidiosum</taxon>
    </lineage>
</organism>
<evidence type="ECO:0000256" key="1">
    <source>
        <dbReference type="ARBA" id="ARBA00022679"/>
    </source>
</evidence>
<dbReference type="EMBL" id="LNGC01000079">
    <property type="protein sequence ID" value="KYC50148.1"/>
    <property type="molecule type" value="Genomic_DNA"/>
</dbReference>
<evidence type="ECO:0000256" key="3">
    <source>
        <dbReference type="ARBA" id="ARBA00024025"/>
    </source>
</evidence>
<dbReference type="PANTHER" id="PTHR45896">
    <property type="entry name" value="N-ALPHA-ACETYLTRANSFERASE 30"/>
    <property type="match status" value="1"/>
</dbReference>
<evidence type="ECO:0000313" key="5">
    <source>
        <dbReference type="EMBL" id="KYC50148.1"/>
    </source>
</evidence>
<evidence type="ECO:0000259" key="4">
    <source>
        <dbReference type="PROSITE" id="PS51186"/>
    </source>
</evidence>
<comment type="similarity">
    <text evidence="3">Belongs to the acetyltransferase family. MAK3 subfamily.</text>
</comment>
<dbReference type="SUPFAM" id="SSF55729">
    <property type="entry name" value="Acyl-CoA N-acyltransferases (Nat)"/>
    <property type="match status" value="1"/>
</dbReference>
<dbReference type="Pfam" id="PF00583">
    <property type="entry name" value="Acetyltransf_1"/>
    <property type="match status" value="1"/>
</dbReference>
<sequence length="144" mass="16864">MIVRNVGPDDIYTVIDLEYQNFDYPYPPEVINFLYESHRDTFLVAEKEREVIGFVIGIVQKKEGHILVIAIRDDYKKKGIGTFLMKKLIDIYKKKGITQLKLEVRASNVAALSMYKNLGFKITNRLKHYYENGEDGFLLRRENL</sequence>
<dbReference type="InterPro" id="IPR016181">
    <property type="entry name" value="Acyl_CoA_acyltransferase"/>
</dbReference>
<dbReference type="STRING" id="1705564.APG08_01348"/>
<dbReference type="PATRIC" id="fig|1705409.3.peg.1572"/>
<keyword evidence="2 5" id="KW-0012">Acyltransferase</keyword>
<dbReference type="CDD" id="cd04301">
    <property type="entry name" value="NAT_SF"/>
    <property type="match status" value="1"/>
</dbReference>